<dbReference type="EMBL" id="RCML01000251">
    <property type="protein sequence ID" value="KAG2983699.1"/>
    <property type="molecule type" value="Genomic_DNA"/>
</dbReference>
<reference evidence="2" key="1">
    <citation type="submission" date="2018-10" db="EMBL/GenBank/DDBJ databases">
        <title>Effector identification in a new, highly contiguous assembly of the strawberry crown rot pathogen Phytophthora cactorum.</title>
        <authorList>
            <person name="Armitage A.D."/>
            <person name="Nellist C.F."/>
            <person name="Bates H."/>
            <person name="Vickerstaff R.J."/>
            <person name="Harrison R.J."/>
        </authorList>
    </citation>
    <scope>NUCLEOTIDE SEQUENCE</scope>
    <source>
        <strain evidence="2">P415</strain>
    </source>
</reference>
<name>A0A8T1FWJ3_9STRA</name>
<dbReference type="Proteomes" id="UP000697107">
    <property type="component" value="Unassembled WGS sequence"/>
</dbReference>
<comment type="caution">
    <text evidence="2">The sequence shown here is derived from an EMBL/GenBank/DDBJ whole genome shotgun (WGS) entry which is preliminary data.</text>
</comment>
<protein>
    <submittedName>
        <fullName evidence="2">Uncharacterized protein</fullName>
    </submittedName>
</protein>
<evidence type="ECO:0000256" key="1">
    <source>
        <dbReference type="SAM" id="MobiDB-lite"/>
    </source>
</evidence>
<feature type="region of interest" description="Disordered" evidence="1">
    <location>
        <begin position="58"/>
        <end position="79"/>
    </location>
</feature>
<evidence type="ECO:0000313" key="2">
    <source>
        <dbReference type="EMBL" id="KAG2983699.1"/>
    </source>
</evidence>
<organism evidence="2 3">
    <name type="scientific">Phytophthora cactorum</name>
    <dbReference type="NCBI Taxonomy" id="29920"/>
    <lineage>
        <taxon>Eukaryota</taxon>
        <taxon>Sar</taxon>
        <taxon>Stramenopiles</taxon>
        <taxon>Oomycota</taxon>
        <taxon>Peronosporomycetes</taxon>
        <taxon>Peronosporales</taxon>
        <taxon>Peronosporaceae</taxon>
        <taxon>Phytophthora</taxon>
    </lineage>
</organism>
<evidence type="ECO:0000313" key="3">
    <source>
        <dbReference type="Proteomes" id="UP000697107"/>
    </source>
</evidence>
<dbReference type="AlphaFoldDB" id="A0A8T1FWJ3"/>
<accession>A0A8T1FWJ3</accession>
<proteinExistence type="predicted"/>
<gene>
    <name evidence="2" type="ORF">PC118_g9283</name>
</gene>
<sequence length="138" mass="15785">MLAPRNYDFTGLVMRLQQSYIAQEQGQSSYRCSTIASAQDPVEIKSLKTVSLPKRVNEGHRYLKGREKATKPQGTDEDRAITTPQFGQLSALLKLPKFSNLPLIKQLNKVRLHLSEKAGKAYLAYVKRRYERNPNNFM</sequence>